<keyword evidence="1" id="KW-0812">Transmembrane</keyword>
<dbReference type="KEGG" id="bcau:I6G59_13750"/>
<dbReference type="RefSeq" id="WP_095375496.1">
    <property type="nucleotide sequence ID" value="NZ_CP065629.1"/>
</dbReference>
<reference evidence="2 4" key="1">
    <citation type="submission" date="2017-04" db="EMBL/GenBank/DDBJ databases">
        <title>Kefir bacterial isolates.</title>
        <authorList>
            <person name="Kim Y."/>
            <person name="Blasche S."/>
            <person name="Patil K.R."/>
        </authorList>
    </citation>
    <scope>NUCLEOTIDE SEQUENCE [LARGE SCALE GENOMIC DNA]</scope>
    <source>
        <strain evidence="2 4">OG2</strain>
    </source>
</reference>
<dbReference type="Proteomes" id="UP000216867">
    <property type="component" value="Unassembled WGS sequence"/>
</dbReference>
<evidence type="ECO:0000313" key="5">
    <source>
        <dbReference type="Proteomes" id="UP000594979"/>
    </source>
</evidence>
<evidence type="ECO:0000256" key="1">
    <source>
        <dbReference type="SAM" id="Phobius"/>
    </source>
</evidence>
<reference evidence="3 5" key="2">
    <citation type="submission" date="2020-12" db="EMBL/GenBank/DDBJ databases">
        <title>FDA dAtabase for Regulatory Grade micrObial Sequences (FDA-ARGOS): Supporting development and validation of Infectious Disease Dx tests.</title>
        <authorList>
            <person name="Sproer C."/>
            <person name="Gronow S."/>
            <person name="Severitt S."/>
            <person name="Schroder I."/>
            <person name="Tallon L."/>
            <person name="Sadzewicz L."/>
            <person name="Zhao X."/>
            <person name="Boylan J."/>
            <person name="Ott S."/>
            <person name="Bowen H."/>
            <person name="Vavikolanu K."/>
            <person name="Mehta A."/>
            <person name="Aluvathingal J."/>
            <person name="Nadendla S."/>
            <person name="Lowell S."/>
            <person name="Myers T."/>
            <person name="Yan Y."/>
            <person name="Sichtig H."/>
        </authorList>
    </citation>
    <scope>NUCLEOTIDE SEQUENCE [LARGE SCALE GENOMIC DNA]</scope>
    <source>
        <strain evidence="3 5">FDAARGOS_902</strain>
    </source>
</reference>
<dbReference type="Proteomes" id="UP000594979">
    <property type="component" value="Chromosome"/>
</dbReference>
<evidence type="ECO:0000313" key="4">
    <source>
        <dbReference type="Proteomes" id="UP000216867"/>
    </source>
</evidence>
<gene>
    <name evidence="2" type="ORF">B8X04_03610</name>
    <name evidence="3" type="ORF">I6G59_13750</name>
</gene>
<sequence length="231" mass="25647">MKRFLDFLTNSTAAVALAAIVVVGLVLFLIPPLHPFAWVIGIVVCLGAAAALLIFHGEWRRAQSQIDALRQSLSTERGRLDAVGLTPVDEEVAQIPDETRAQRILTLLPDEGGLVQSLRLDATFGTLAVDELAPLHTFREEFAKSSFDNPRSHTAFMNLYRAAEALSIWVNEETRTLSDDDAKREIRPGDTREGGWREYTEARSRGESLGDRFVSARWEFKQTALELGLVA</sequence>
<evidence type="ECO:0000313" key="2">
    <source>
        <dbReference type="EMBL" id="PAK96407.1"/>
    </source>
</evidence>
<keyword evidence="1" id="KW-1133">Transmembrane helix</keyword>
<evidence type="ECO:0000313" key="3">
    <source>
        <dbReference type="EMBL" id="QPS33013.1"/>
    </source>
</evidence>
<dbReference type="AlphaFoldDB" id="A0A269ZF16"/>
<name>A0A269ZF16_9MICO</name>
<dbReference type="GeneID" id="99773086"/>
<proteinExistence type="predicted"/>
<protein>
    <submittedName>
        <fullName evidence="2">Uncharacterized protein</fullName>
    </submittedName>
</protein>
<keyword evidence="1" id="KW-0472">Membrane</keyword>
<organism evidence="2 4">
    <name type="scientific">Brevibacterium casei</name>
    <dbReference type="NCBI Taxonomy" id="33889"/>
    <lineage>
        <taxon>Bacteria</taxon>
        <taxon>Bacillati</taxon>
        <taxon>Actinomycetota</taxon>
        <taxon>Actinomycetes</taxon>
        <taxon>Micrococcales</taxon>
        <taxon>Brevibacteriaceae</taxon>
        <taxon>Brevibacterium</taxon>
    </lineage>
</organism>
<dbReference type="EMBL" id="NCWY01000003">
    <property type="protein sequence ID" value="PAK96407.1"/>
    <property type="molecule type" value="Genomic_DNA"/>
</dbReference>
<dbReference type="EMBL" id="CP065682">
    <property type="protein sequence ID" value="QPS33013.1"/>
    <property type="molecule type" value="Genomic_DNA"/>
</dbReference>
<accession>A0A269ZF16</accession>
<feature type="transmembrane region" description="Helical" evidence="1">
    <location>
        <begin position="7"/>
        <end position="30"/>
    </location>
</feature>
<feature type="transmembrane region" description="Helical" evidence="1">
    <location>
        <begin position="36"/>
        <end position="55"/>
    </location>
</feature>